<gene>
    <name evidence="4" type="ORF">DERYTH_LOCUS10366</name>
</gene>
<evidence type="ECO:0000256" key="1">
    <source>
        <dbReference type="ARBA" id="ARBA00004167"/>
    </source>
</evidence>
<dbReference type="InterPro" id="IPR017441">
    <property type="entry name" value="Protein_kinase_ATP_BS"/>
</dbReference>
<name>A0A9N9DVL4_9GLOM</name>
<proteinExistence type="predicted"/>
<organism evidence="4 5">
    <name type="scientific">Dentiscutata erythropus</name>
    <dbReference type="NCBI Taxonomy" id="1348616"/>
    <lineage>
        <taxon>Eukaryota</taxon>
        <taxon>Fungi</taxon>
        <taxon>Fungi incertae sedis</taxon>
        <taxon>Mucoromycota</taxon>
        <taxon>Glomeromycotina</taxon>
        <taxon>Glomeromycetes</taxon>
        <taxon>Diversisporales</taxon>
        <taxon>Gigasporaceae</taxon>
        <taxon>Dentiscutata</taxon>
    </lineage>
</organism>
<comment type="caution">
    <text evidence="4">The sequence shown here is derived from an EMBL/GenBank/DDBJ whole genome shotgun (WGS) entry which is preliminary data.</text>
</comment>
<evidence type="ECO:0000313" key="5">
    <source>
        <dbReference type="Proteomes" id="UP000789405"/>
    </source>
</evidence>
<dbReference type="PANTHER" id="PTHR24416:SF617">
    <property type="entry name" value="RET ONCOGENE, ISOFORM A"/>
    <property type="match status" value="1"/>
</dbReference>
<dbReference type="InterPro" id="IPR011009">
    <property type="entry name" value="Kinase-like_dom_sf"/>
</dbReference>
<dbReference type="PANTHER" id="PTHR24416">
    <property type="entry name" value="TYROSINE-PROTEIN KINASE RECEPTOR"/>
    <property type="match status" value="1"/>
</dbReference>
<dbReference type="GO" id="GO:0005886">
    <property type="term" value="C:plasma membrane"/>
    <property type="evidence" value="ECO:0007669"/>
    <property type="project" value="TreeGrafter"/>
</dbReference>
<evidence type="ECO:0000256" key="2">
    <source>
        <dbReference type="PROSITE-ProRule" id="PRU10141"/>
    </source>
</evidence>
<dbReference type="PROSITE" id="PS50011">
    <property type="entry name" value="PROTEIN_KINASE_DOM"/>
    <property type="match status" value="1"/>
</dbReference>
<dbReference type="GO" id="GO:0004714">
    <property type="term" value="F:transmembrane receptor protein tyrosine kinase activity"/>
    <property type="evidence" value="ECO:0007669"/>
    <property type="project" value="TreeGrafter"/>
</dbReference>
<dbReference type="Pfam" id="PF07714">
    <property type="entry name" value="PK_Tyr_Ser-Thr"/>
    <property type="match status" value="1"/>
</dbReference>
<accession>A0A9N9DVL4</accession>
<evidence type="ECO:0000259" key="3">
    <source>
        <dbReference type="PROSITE" id="PS50011"/>
    </source>
</evidence>
<dbReference type="InterPro" id="IPR000719">
    <property type="entry name" value="Prot_kinase_dom"/>
</dbReference>
<dbReference type="Gene3D" id="1.10.510.10">
    <property type="entry name" value="Transferase(Phosphotransferase) domain 1"/>
    <property type="match status" value="1"/>
</dbReference>
<protein>
    <submittedName>
        <fullName evidence="4">19429_t:CDS:1</fullName>
    </submittedName>
</protein>
<dbReference type="EMBL" id="CAJVPY010005997">
    <property type="protein sequence ID" value="CAG8654527.1"/>
    <property type="molecule type" value="Genomic_DNA"/>
</dbReference>
<evidence type="ECO:0000313" key="4">
    <source>
        <dbReference type="EMBL" id="CAG8654527.1"/>
    </source>
</evidence>
<feature type="binding site" evidence="2">
    <location>
        <position position="53"/>
    </location>
    <ligand>
        <name>ATP</name>
        <dbReference type="ChEBI" id="CHEBI:30616"/>
    </ligand>
</feature>
<dbReference type="AlphaFoldDB" id="A0A9N9DVL4"/>
<dbReference type="Proteomes" id="UP000789405">
    <property type="component" value="Unassembled WGS sequence"/>
</dbReference>
<dbReference type="InterPro" id="IPR050122">
    <property type="entry name" value="RTK"/>
</dbReference>
<dbReference type="GO" id="GO:0007169">
    <property type="term" value="P:cell surface receptor protein tyrosine kinase signaling pathway"/>
    <property type="evidence" value="ECO:0007669"/>
    <property type="project" value="TreeGrafter"/>
</dbReference>
<dbReference type="InterPro" id="IPR001245">
    <property type="entry name" value="Ser-Thr/Tyr_kinase_cat_dom"/>
</dbReference>
<keyword evidence="2" id="KW-0547">Nucleotide-binding</keyword>
<dbReference type="GO" id="GO:0005524">
    <property type="term" value="F:ATP binding"/>
    <property type="evidence" value="ECO:0007669"/>
    <property type="project" value="UniProtKB-UniRule"/>
</dbReference>
<feature type="domain" description="Protein kinase" evidence="3">
    <location>
        <begin position="24"/>
        <end position="225"/>
    </location>
</feature>
<comment type="subcellular location">
    <subcellularLocation>
        <location evidence="1">Membrane</location>
        <topology evidence="1">Single-pass membrane protein</topology>
    </subcellularLocation>
</comment>
<dbReference type="SUPFAM" id="SSF56112">
    <property type="entry name" value="Protein kinase-like (PK-like)"/>
    <property type="match status" value="1"/>
</dbReference>
<sequence length="225" mass="26297">MNQEDLIQKCLNEERIKFYEYYCFGDFKLIGEGGFGKVHRATFKSNEITVAIKSFKSNASIKEIVKELKLYCKVDIHSNIIRMLGVTKNEGICDDAEHRLALTLDISNGVRENPIEGTPATYVKIYTDCWQHDPESRPDIQHVFFNLKDLNFSNEQVTNIIVQDSNTLITQKSIQTDQDYRNWEDIVEMRLSERVRGREIYCCNWVPYIKLGPETLDDSFQKYFI</sequence>
<dbReference type="PROSITE" id="PS00107">
    <property type="entry name" value="PROTEIN_KINASE_ATP"/>
    <property type="match status" value="1"/>
</dbReference>
<keyword evidence="5" id="KW-1185">Reference proteome</keyword>
<dbReference type="OrthoDB" id="10261027at2759"/>
<reference evidence="4" key="1">
    <citation type="submission" date="2021-06" db="EMBL/GenBank/DDBJ databases">
        <authorList>
            <person name="Kallberg Y."/>
            <person name="Tangrot J."/>
            <person name="Rosling A."/>
        </authorList>
    </citation>
    <scope>NUCLEOTIDE SEQUENCE</scope>
    <source>
        <strain evidence="4">MA453B</strain>
    </source>
</reference>
<dbReference type="Gene3D" id="3.30.200.20">
    <property type="entry name" value="Phosphorylase Kinase, domain 1"/>
    <property type="match status" value="1"/>
</dbReference>
<dbReference type="GO" id="GO:0043235">
    <property type="term" value="C:receptor complex"/>
    <property type="evidence" value="ECO:0007669"/>
    <property type="project" value="TreeGrafter"/>
</dbReference>
<keyword evidence="2" id="KW-0067">ATP-binding</keyword>